<dbReference type="PANTHER" id="PTHR31658:SF0">
    <property type="entry name" value="CONSERVED OLIGOMERIC GOLGI COMPLEX SUBUNIT 1"/>
    <property type="match status" value="1"/>
</dbReference>
<evidence type="ECO:0000256" key="7">
    <source>
        <dbReference type="ARBA" id="ARBA00023136"/>
    </source>
</evidence>
<dbReference type="InterPro" id="IPR033370">
    <property type="entry name" value="COG1"/>
</dbReference>
<dbReference type="AlphaFoldDB" id="A0A3A2ZIM8"/>
<dbReference type="GO" id="GO:0006891">
    <property type="term" value="P:intra-Golgi vesicle-mediated transport"/>
    <property type="evidence" value="ECO:0007669"/>
    <property type="project" value="InterPro"/>
</dbReference>
<evidence type="ECO:0000256" key="2">
    <source>
        <dbReference type="ARBA" id="ARBA00006653"/>
    </source>
</evidence>
<evidence type="ECO:0000313" key="9">
    <source>
        <dbReference type="EMBL" id="RJE23008.1"/>
    </source>
</evidence>
<keyword evidence="10" id="KW-1185">Reference proteome</keyword>
<feature type="compositionally biased region" description="Polar residues" evidence="8">
    <location>
        <begin position="693"/>
        <end position="713"/>
    </location>
</feature>
<sequence length="793" mass="89510">MSSEAPEPQNLKSWHDAFQYPIPTVRRVEQELHRSIESNKEKLRALVGTRYRELVGTAETIVSMNHEIQQVEFNLTDVGRRCNPKLVEKKHSHFHQINDNGVDRDVDTRPFAAQLYLLHRCTGSISRILRRRGSPLLVAKIMVVCRHLHKTLSQNETTPPFLKSLHSQLISLRETLLKRIDKRLASANSTPDDIIEALAAFCLVTNSSSDDAVARFHKLRLEAIGNQLDTTDLTAENVLRTLRLFIRTLQTSKVILSRRLLDTLAKLKTRPLLSDPEVCNQDGLGIDILGRWVAPDIKNFTPWIKLGEFSKPEAEKIIKKWSAQAFEAFVKGCQGSLANWTDFAELLSLRRRTLETWLEAWNSTPAHSSLGILEGIRTVFNGQLTRILIELAKNLESFGQLTSSTISDWESKDHTNVQPLWDQGLISMDYSNGGANFKQTVVDRLLGRNEDISIVLKDYQFWLLSIEESRGLVEEMRQDRWIDILDESEEDLDIDITAMLNDDDPRLLFDSLQQAVRDAFDNLQTAFSNTFSSFGFSNRSAKAAFTLRLIRQVRREIPSSFISHEFAFSSNIVPKLQELLATEVSSHTGPLVLHADLNSKLPGRTLWEGDPELPVQPSPSTFKFLRRLMDSMDNCGPDLWDPSTVQVLKETLQKDVSTGVSAALENLNSSDTTKETSPPEEQTSEESEPADSTLETETTAARSNSDDPNSNANLRDYKTQLYFDTVYLHNALTPNPKSQVPNQNQNKNQLADSLSRVRGSLGPTSEESSRIEKAAAEYWGRTKLLFGLLGDSE</sequence>
<name>A0A3A2ZIM8_9EURO</name>
<feature type="region of interest" description="Disordered" evidence="8">
    <location>
        <begin position="733"/>
        <end position="770"/>
    </location>
</feature>
<protein>
    <recommendedName>
        <fullName evidence="3">Conserved oligomeric Golgi complex subunit 1</fullName>
    </recommendedName>
</protein>
<keyword evidence="5" id="KW-0653">Protein transport</keyword>
<reference evidence="10" key="1">
    <citation type="submission" date="2017-02" db="EMBL/GenBank/DDBJ databases">
        <authorList>
            <person name="Tafer H."/>
            <person name="Lopandic K."/>
        </authorList>
    </citation>
    <scope>NUCLEOTIDE SEQUENCE [LARGE SCALE GENOMIC DNA]</scope>
    <source>
        <strain evidence="10">CBS 366.77</strain>
    </source>
</reference>
<comment type="subcellular location">
    <subcellularLocation>
        <location evidence="1">Golgi apparatus membrane</location>
        <topology evidence="1">Peripheral membrane protein</topology>
    </subcellularLocation>
</comment>
<dbReference type="PANTHER" id="PTHR31658">
    <property type="entry name" value="CONSERVED OLIGOMERIC GOLGI COMPLEX SUBUNIT 1"/>
    <property type="match status" value="1"/>
</dbReference>
<dbReference type="STRING" id="2070753.A0A3A2ZIM8"/>
<evidence type="ECO:0000256" key="1">
    <source>
        <dbReference type="ARBA" id="ARBA00004395"/>
    </source>
</evidence>
<feature type="compositionally biased region" description="Polar residues" evidence="8">
    <location>
        <begin position="733"/>
        <end position="752"/>
    </location>
</feature>
<gene>
    <name evidence="9" type="ORF">PHISCL_04659</name>
</gene>
<organism evidence="9 10">
    <name type="scientific">Aspergillus sclerotialis</name>
    <dbReference type="NCBI Taxonomy" id="2070753"/>
    <lineage>
        <taxon>Eukaryota</taxon>
        <taxon>Fungi</taxon>
        <taxon>Dikarya</taxon>
        <taxon>Ascomycota</taxon>
        <taxon>Pezizomycotina</taxon>
        <taxon>Eurotiomycetes</taxon>
        <taxon>Eurotiomycetidae</taxon>
        <taxon>Eurotiales</taxon>
        <taxon>Aspergillaceae</taxon>
        <taxon>Aspergillus</taxon>
        <taxon>Aspergillus subgen. Polypaecilum</taxon>
    </lineage>
</organism>
<dbReference type="GO" id="GO:0000139">
    <property type="term" value="C:Golgi membrane"/>
    <property type="evidence" value="ECO:0007669"/>
    <property type="project" value="UniProtKB-SubCell"/>
</dbReference>
<evidence type="ECO:0000256" key="5">
    <source>
        <dbReference type="ARBA" id="ARBA00022927"/>
    </source>
</evidence>
<keyword evidence="7" id="KW-0472">Membrane</keyword>
<evidence type="ECO:0000256" key="6">
    <source>
        <dbReference type="ARBA" id="ARBA00023034"/>
    </source>
</evidence>
<feature type="region of interest" description="Disordered" evidence="8">
    <location>
        <begin position="664"/>
        <end position="713"/>
    </location>
</feature>
<keyword evidence="4" id="KW-0813">Transport</keyword>
<comment type="similarity">
    <text evidence="2">Belongs to the COG1 family.</text>
</comment>
<proteinExistence type="inferred from homology"/>
<dbReference type="GO" id="GO:0017119">
    <property type="term" value="C:Golgi transport complex"/>
    <property type="evidence" value="ECO:0007669"/>
    <property type="project" value="InterPro"/>
</dbReference>
<dbReference type="EMBL" id="MVGC01000140">
    <property type="protein sequence ID" value="RJE23008.1"/>
    <property type="molecule type" value="Genomic_DNA"/>
</dbReference>
<dbReference type="Pfam" id="PF08700">
    <property type="entry name" value="VPS51_Exo84_N"/>
    <property type="match status" value="1"/>
</dbReference>
<comment type="caution">
    <text evidence="9">The sequence shown here is derived from an EMBL/GenBank/DDBJ whole genome shotgun (WGS) entry which is preliminary data.</text>
</comment>
<evidence type="ECO:0000256" key="4">
    <source>
        <dbReference type="ARBA" id="ARBA00022448"/>
    </source>
</evidence>
<evidence type="ECO:0000313" key="10">
    <source>
        <dbReference type="Proteomes" id="UP000266188"/>
    </source>
</evidence>
<accession>A0A3A2ZIM8</accession>
<dbReference type="GO" id="GO:0015031">
    <property type="term" value="P:protein transport"/>
    <property type="evidence" value="ECO:0007669"/>
    <property type="project" value="UniProtKB-KW"/>
</dbReference>
<evidence type="ECO:0000256" key="8">
    <source>
        <dbReference type="SAM" id="MobiDB-lite"/>
    </source>
</evidence>
<dbReference type="OrthoDB" id="46189at2759"/>
<dbReference type="Proteomes" id="UP000266188">
    <property type="component" value="Unassembled WGS sequence"/>
</dbReference>
<evidence type="ECO:0000256" key="3">
    <source>
        <dbReference type="ARBA" id="ARBA00020978"/>
    </source>
</evidence>
<keyword evidence="6" id="KW-0333">Golgi apparatus</keyword>